<accession>A0A243S6K5</accession>
<proteinExistence type="predicted"/>
<protein>
    <submittedName>
        <fullName evidence="2">Uncharacterized protein</fullName>
    </submittedName>
</protein>
<dbReference type="EMBL" id="NGFN01000071">
    <property type="protein sequence ID" value="OUD02581.1"/>
    <property type="molecule type" value="Genomic_DNA"/>
</dbReference>
<dbReference type="RefSeq" id="WP_086601258.1">
    <property type="nucleotide sequence ID" value="NZ_NGFN01000071.1"/>
</dbReference>
<comment type="caution">
    <text evidence="2">The sequence shown here is derived from an EMBL/GenBank/DDBJ whole genome shotgun (WGS) entry which is preliminary data.</text>
</comment>
<reference evidence="2 3" key="1">
    <citation type="submission" date="2017-05" db="EMBL/GenBank/DDBJ databases">
        <title>Biotechnological potential of actinobacteria isolated from South African environments.</title>
        <authorList>
            <person name="Le Roes-Hill M."/>
            <person name="Prins A."/>
            <person name="Durrell K.A."/>
        </authorList>
    </citation>
    <scope>NUCLEOTIDE SEQUENCE [LARGE SCALE GENOMIC DNA]</scope>
    <source>
        <strain evidence="2 3">HMC13</strain>
    </source>
</reference>
<keyword evidence="3" id="KW-1185">Reference proteome</keyword>
<gene>
    <name evidence="2" type="ORF">CA983_14240</name>
</gene>
<sequence>MPALFVSFMRTAVPFIAGWLLTLAVRAGVEIDSATVTGFVTVTLGVAYYLAFRLLEWLGERSRGTALQTFAGVLLGWARPPSYPKVPVLEPVARGAYLDPGDGVR</sequence>
<dbReference type="AlphaFoldDB" id="A0A243S6K5"/>
<keyword evidence="1" id="KW-0472">Membrane</keyword>
<keyword evidence="1" id="KW-0812">Transmembrane</keyword>
<organism evidence="2 3">
    <name type="scientific">Streptomyces swartbergensis</name>
    <dbReference type="NCBI Taxonomy" id="487165"/>
    <lineage>
        <taxon>Bacteria</taxon>
        <taxon>Bacillati</taxon>
        <taxon>Actinomycetota</taxon>
        <taxon>Actinomycetes</taxon>
        <taxon>Kitasatosporales</taxon>
        <taxon>Streptomycetaceae</taxon>
        <taxon>Streptomyces</taxon>
    </lineage>
</organism>
<feature type="transmembrane region" description="Helical" evidence="1">
    <location>
        <begin position="37"/>
        <end position="55"/>
    </location>
</feature>
<evidence type="ECO:0000313" key="2">
    <source>
        <dbReference type="EMBL" id="OUD02581.1"/>
    </source>
</evidence>
<keyword evidence="1" id="KW-1133">Transmembrane helix</keyword>
<evidence type="ECO:0000256" key="1">
    <source>
        <dbReference type="SAM" id="Phobius"/>
    </source>
</evidence>
<evidence type="ECO:0000313" key="3">
    <source>
        <dbReference type="Proteomes" id="UP000195105"/>
    </source>
</evidence>
<name>A0A243S6K5_9ACTN</name>
<dbReference type="Proteomes" id="UP000195105">
    <property type="component" value="Unassembled WGS sequence"/>
</dbReference>